<dbReference type="AlphaFoldDB" id="A0A060RBK8"/>
<accession>A0A060RBK8</accession>
<dbReference type="Proteomes" id="UP000027616">
    <property type="component" value="Chromosome I"/>
</dbReference>
<dbReference type="HOGENOM" id="CLU_3236205_0_0_10"/>
<sequence length="43" mass="5079">MDLDIIVLSLQCKTLVFRRFYVVSYVESAVFANKYYLTNSVLR</sequence>
<evidence type="ECO:0000313" key="2">
    <source>
        <dbReference type="Proteomes" id="UP000027616"/>
    </source>
</evidence>
<evidence type="ECO:0000313" key="1">
    <source>
        <dbReference type="EMBL" id="CDN32972.1"/>
    </source>
</evidence>
<keyword evidence="2" id="KW-1185">Reference proteome</keyword>
<dbReference type="KEGG" id="rbc:BN938_2907"/>
<gene>
    <name evidence="1" type="ORF">BN938_2907</name>
</gene>
<proteinExistence type="predicted"/>
<name>A0A060RBK8_9BACT</name>
<dbReference type="EMBL" id="HG934468">
    <property type="protein sequence ID" value="CDN32972.1"/>
    <property type="molecule type" value="Genomic_DNA"/>
</dbReference>
<protein>
    <submittedName>
        <fullName evidence="1">Uncharacterized protein</fullName>
    </submittedName>
</protein>
<organism evidence="1 2">
    <name type="scientific">Mucinivorans hirudinis</name>
    <dbReference type="NCBI Taxonomy" id="1433126"/>
    <lineage>
        <taxon>Bacteria</taxon>
        <taxon>Pseudomonadati</taxon>
        <taxon>Bacteroidota</taxon>
        <taxon>Bacteroidia</taxon>
        <taxon>Bacteroidales</taxon>
        <taxon>Rikenellaceae</taxon>
        <taxon>Mucinivorans</taxon>
    </lineage>
</organism>
<reference evidence="1 2" key="1">
    <citation type="journal article" date="2015" name="Genome Announc.">
        <title>Complete Genome Sequence of the Novel Leech Symbiont Mucinivorans hirudinis M3T.</title>
        <authorList>
            <person name="Nelson M.C."/>
            <person name="Bomar L."/>
            <person name="Graf J."/>
        </authorList>
    </citation>
    <scope>NUCLEOTIDE SEQUENCE [LARGE SCALE GENOMIC DNA]</scope>
    <source>
        <strain evidence="2">M3</strain>
    </source>
</reference>